<keyword evidence="4" id="KW-1003">Cell membrane</keyword>
<name>M5GA45_DACPD</name>
<reference evidence="10 11" key="1">
    <citation type="journal article" date="2012" name="Science">
        <title>The Paleozoic origin of enzymatic lignin decomposition reconstructed from 31 fungal genomes.</title>
        <authorList>
            <person name="Floudas D."/>
            <person name="Binder M."/>
            <person name="Riley R."/>
            <person name="Barry K."/>
            <person name="Blanchette R.A."/>
            <person name="Henrissat B."/>
            <person name="Martinez A.T."/>
            <person name="Otillar R."/>
            <person name="Spatafora J.W."/>
            <person name="Yadav J.S."/>
            <person name="Aerts A."/>
            <person name="Benoit I."/>
            <person name="Boyd A."/>
            <person name="Carlson A."/>
            <person name="Copeland A."/>
            <person name="Coutinho P.M."/>
            <person name="de Vries R.P."/>
            <person name="Ferreira P."/>
            <person name="Findley K."/>
            <person name="Foster B."/>
            <person name="Gaskell J."/>
            <person name="Glotzer D."/>
            <person name="Gorecki P."/>
            <person name="Heitman J."/>
            <person name="Hesse C."/>
            <person name="Hori C."/>
            <person name="Igarashi K."/>
            <person name="Jurgens J.A."/>
            <person name="Kallen N."/>
            <person name="Kersten P."/>
            <person name="Kohler A."/>
            <person name="Kuees U."/>
            <person name="Kumar T.K.A."/>
            <person name="Kuo A."/>
            <person name="LaButti K."/>
            <person name="Larrondo L.F."/>
            <person name="Lindquist E."/>
            <person name="Ling A."/>
            <person name="Lombard V."/>
            <person name="Lucas S."/>
            <person name="Lundell T."/>
            <person name="Martin R."/>
            <person name="McLaughlin D.J."/>
            <person name="Morgenstern I."/>
            <person name="Morin E."/>
            <person name="Murat C."/>
            <person name="Nagy L.G."/>
            <person name="Nolan M."/>
            <person name="Ohm R.A."/>
            <person name="Patyshakuliyeva A."/>
            <person name="Rokas A."/>
            <person name="Ruiz-Duenas F.J."/>
            <person name="Sabat G."/>
            <person name="Salamov A."/>
            <person name="Samejima M."/>
            <person name="Schmutz J."/>
            <person name="Slot J.C."/>
            <person name="St John F."/>
            <person name="Stenlid J."/>
            <person name="Sun H."/>
            <person name="Sun S."/>
            <person name="Syed K."/>
            <person name="Tsang A."/>
            <person name="Wiebenga A."/>
            <person name="Young D."/>
            <person name="Pisabarro A."/>
            <person name="Eastwood D.C."/>
            <person name="Martin F."/>
            <person name="Cullen D."/>
            <person name="Grigoriev I.V."/>
            <person name="Hibbett D.S."/>
        </authorList>
    </citation>
    <scope>NUCLEOTIDE SEQUENCE [LARGE SCALE GENOMIC DNA]</scope>
    <source>
        <strain evidence="10 11">DJM-731 SS1</strain>
    </source>
</reference>
<feature type="compositionally biased region" description="Acidic residues" evidence="8">
    <location>
        <begin position="87"/>
        <end position="101"/>
    </location>
</feature>
<evidence type="ECO:0000256" key="8">
    <source>
        <dbReference type="SAM" id="MobiDB-lite"/>
    </source>
</evidence>
<keyword evidence="11" id="KW-1185">Reference proteome</keyword>
<feature type="region of interest" description="Disordered" evidence="8">
    <location>
        <begin position="1"/>
        <end position="184"/>
    </location>
</feature>
<feature type="compositionally biased region" description="Polar residues" evidence="8">
    <location>
        <begin position="14"/>
        <end position="24"/>
    </location>
</feature>
<protein>
    <recommendedName>
        <fullName evidence="12">Cora-domain-containing protein</fullName>
    </recommendedName>
</protein>
<sequence>MPSIPIPHYINTPIAHSSQPHLTSPSPPIQEFPPAARSGSRTPSIDGVQPVSEADFDAPGPSGPVLASDVKKQQQVVVSAKGVAIDDAQDGGESEDEDEGVVPDSPGPAERFEPLYNSPSRSPANLPAVEGNPGQTMDGAAAELDQPAQESTLSSAETQVERPSAIPGLPDVAPPPSSTPSRPNNLFRTSALKVLQMHRGSSAIQSPGAEQGVDARRDSAAEHWGHIHQECAIEVCDYSSNNASFTRLSNAGLAEFLSGRGKDRPAWAKVRWINVGGISFDVIRAIALRYDLHPLATEDVLRCGESGSRSKSDYYKNHLFLSLICHLLAPDDEPPSYDDSQAPAGEPGEVLTESPLQDTPDLGLSDAALRRRRHSAVFARARSGVRHAGEGLAHTISRDDIESSLDAAKSMRGPGDDLRPTTGALAGEDVGWSRRLRPAVPKRLSALRPHPHSHSHHSNHADPERDAPAQKAAQAHTLAKQRQWASWMNMSPMRRRKAVNQAALQELKRGAHVSVELKHIFVFLTRGGTLITFHQDADLAHFRPIKARLQHKDSLLRAQGDASLLMQSVIDLVVDRALEVVDRYHDTLLDLERQILIKPSMKTVRQLHIMSGDLTLHKRTLTPLSTMIYALRRYDLDRAVAATPEAQDGKDVKVSGFCSHQCKVYLADVYDHMEYILSSMDMFSSIAENLINFTFNIVSYETNESMRRLTVATVVFFPLTFLTGYFGMNFVSMNSLVGSDLFFWELAIPVMIVITIAFTWNDIVKRYRAFVRNRHFDAVNDKLRNTLSRTT</sequence>
<dbReference type="Proteomes" id="UP000030653">
    <property type="component" value="Unassembled WGS sequence"/>
</dbReference>
<dbReference type="GO" id="GO:0015087">
    <property type="term" value="F:cobalt ion transmembrane transporter activity"/>
    <property type="evidence" value="ECO:0007669"/>
    <property type="project" value="TreeGrafter"/>
</dbReference>
<keyword evidence="5 9" id="KW-0812">Transmembrane</keyword>
<evidence type="ECO:0008006" key="12">
    <source>
        <dbReference type="Google" id="ProtNLM"/>
    </source>
</evidence>
<dbReference type="SUPFAM" id="SSF143865">
    <property type="entry name" value="CorA soluble domain-like"/>
    <property type="match status" value="1"/>
</dbReference>
<dbReference type="GO" id="GO:0005886">
    <property type="term" value="C:plasma membrane"/>
    <property type="evidence" value="ECO:0007669"/>
    <property type="project" value="UniProtKB-SubCell"/>
</dbReference>
<dbReference type="InterPro" id="IPR045861">
    <property type="entry name" value="CorA_cytoplasmic_dom"/>
</dbReference>
<proteinExistence type="inferred from homology"/>
<evidence type="ECO:0000256" key="5">
    <source>
        <dbReference type="ARBA" id="ARBA00022692"/>
    </source>
</evidence>
<dbReference type="GO" id="GO:0000287">
    <property type="term" value="F:magnesium ion binding"/>
    <property type="evidence" value="ECO:0007669"/>
    <property type="project" value="TreeGrafter"/>
</dbReference>
<keyword evidence="3" id="KW-0813">Transport</keyword>
<comment type="subcellular location">
    <subcellularLocation>
        <location evidence="1">Cell membrane</location>
        <topology evidence="1">Multi-pass membrane protein</topology>
    </subcellularLocation>
</comment>
<keyword evidence="7 9" id="KW-0472">Membrane</keyword>
<feature type="compositionally biased region" description="Basic residues" evidence="8">
    <location>
        <begin position="449"/>
        <end position="458"/>
    </location>
</feature>
<gene>
    <name evidence="10" type="ORF">DACRYDRAFT_115780</name>
</gene>
<dbReference type="Gene3D" id="1.20.58.340">
    <property type="entry name" value="Magnesium transport protein CorA, transmembrane region"/>
    <property type="match status" value="2"/>
</dbReference>
<dbReference type="RefSeq" id="XP_040629706.1">
    <property type="nucleotide sequence ID" value="XM_040770078.1"/>
</dbReference>
<evidence type="ECO:0000256" key="3">
    <source>
        <dbReference type="ARBA" id="ARBA00022448"/>
    </source>
</evidence>
<feature type="region of interest" description="Disordered" evidence="8">
    <location>
        <begin position="407"/>
        <end position="430"/>
    </location>
</feature>
<feature type="region of interest" description="Disordered" evidence="8">
    <location>
        <begin position="333"/>
        <end position="359"/>
    </location>
</feature>
<dbReference type="PANTHER" id="PTHR46494">
    <property type="entry name" value="CORA FAMILY METAL ION TRANSPORTER (EUROFUNG)"/>
    <property type="match status" value="1"/>
</dbReference>
<dbReference type="GO" id="GO:0050897">
    <property type="term" value="F:cobalt ion binding"/>
    <property type="evidence" value="ECO:0007669"/>
    <property type="project" value="TreeGrafter"/>
</dbReference>
<dbReference type="InterPro" id="IPR002523">
    <property type="entry name" value="MgTranspt_CorA/ZnTranspt_ZntB"/>
</dbReference>
<keyword evidence="6 9" id="KW-1133">Transmembrane helix</keyword>
<comment type="similarity">
    <text evidence="2">Belongs to the CorA metal ion transporter (MIT) (TC 1.A.35) family.</text>
</comment>
<feature type="compositionally biased region" description="Low complexity" evidence="8">
    <location>
        <begin position="73"/>
        <end position="83"/>
    </location>
</feature>
<organism evidence="10 11">
    <name type="scientific">Dacryopinax primogenitus (strain DJM 731)</name>
    <name type="common">Brown rot fungus</name>
    <dbReference type="NCBI Taxonomy" id="1858805"/>
    <lineage>
        <taxon>Eukaryota</taxon>
        <taxon>Fungi</taxon>
        <taxon>Dikarya</taxon>
        <taxon>Basidiomycota</taxon>
        <taxon>Agaricomycotina</taxon>
        <taxon>Dacrymycetes</taxon>
        <taxon>Dacrymycetales</taxon>
        <taxon>Dacrymycetaceae</taxon>
        <taxon>Dacryopinax</taxon>
    </lineage>
</organism>
<evidence type="ECO:0000256" key="6">
    <source>
        <dbReference type="ARBA" id="ARBA00022989"/>
    </source>
</evidence>
<feature type="compositionally biased region" description="Basic and acidic residues" evidence="8">
    <location>
        <begin position="459"/>
        <end position="468"/>
    </location>
</feature>
<dbReference type="AlphaFoldDB" id="M5GA45"/>
<dbReference type="OrthoDB" id="165352at2759"/>
<dbReference type="EMBL" id="JH795861">
    <property type="protein sequence ID" value="EJU02812.1"/>
    <property type="molecule type" value="Genomic_DNA"/>
</dbReference>
<accession>M5GA45</accession>
<feature type="region of interest" description="Disordered" evidence="8">
    <location>
        <begin position="446"/>
        <end position="483"/>
    </location>
</feature>
<evidence type="ECO:0000256" key="2">
    <source>
        <dbReference type="ARBA" id="ARBA00009765"/>
    </source>
</evidence>
<dbReference type="OMA" id="LHIMSGD"/>
<evidence type="ECO:0000313" key="11">
    <source>
        <dbReference type="Proteomes" id="UP000030653"/>
    </source>
</evidence>
<dbReference type="HOGENOM" id="CLU_015119_1_0_1"/>
<feature type="compositionally biased region" description="Polar residues" evidence="8">
    <location>
        <begin position="148"/>
        <end position="158"/>
    </location>
</feature>
<evidence type="ECO:0000313" key="10">
    <source>
        <dbReference type="EMBL" id="EJU02812.1"/>
    </source>
</evidence>
<evidence type="ECO:0000256" key="9">
    <source>
        <dbReference type="SAM" id="Phobius"/>
    </source>
</evidence>
<dbReference type="STRING" id="1858805.M5GA45"/>
<dbReference type="Pfam" id="PF01544">
    <property type="entry name" value="CorA"/>
    <property type="match status" value="1"/>
</dbReference>
<feature type="transmembrane region" description="Helical" evidence="9">
    <location>
        <begin position="742"/>
        <end position="764"/>
    </location>
</feature>
<dbReference type="GeneID" id="63685140"/>
<evidence type="ECO:0000256" key="4">
    <source>
        <dbReference type="ARBA" id="ARBA00022475"/>
    </source>
</evidence>
<feature type="transmembrane region" description="Helical" evidence="9">
    <location>
        <begin position="709"/>
        <end position="730"/>
    </location>
</feature>
<evidence type="ECO:0000256" key="1">
    <source>
        <dbReference type="ARBA" id="ARBA00004651"/>
    </source>
</evidence>
<dbReference type="Gene3D" id="3.30.460.20">
    <property type="entry name" value="CorA soluble domain-like"/>
    <property type="match status" value="1"/>
</dbReference>
<evidence type="ECO:0000256" key="7">
    <source>
        <dbReference type="ARBA" id="ARBA00023136"/>
    </source>
</evidence>
<dbReference type="InterPro" id="IPR045863">
    <property type="entry name" value="CorA_TM1_TM2"/>
</dbReference>
<dbReference type="PANTHER" id="PTHR46494:SF1">
    <property type="entry name" value="CORA FAMILY METAL ION TRANSPORTER (EUROFUNG)"/>
    <property type="match status" value="1"/>
</dbReference>
<dbReference type="GO" id="GO:0015095">
    <property type="term" value="F:magnesium ion transmembrane transporter activity"/>
    <property type="evidence" value="ECO:0007669"/>
    <property type="project" value="TreeGrafter"/>
</dbReference>
<dbReference type="SUPFAM" id="SSF144083">
    <property type="entry name" value="Magnesium transport protein CorA, transmembrane region"/>
    <property type="match status" value="1"/>
</dbReference>